<feature type="transmembrane region" description="Helical" evidence="5">
    <location>
        <begin position="134"/>
        <end position="154"/>
    </location>
</feature>
<feature type="transmembrane region" description="Helical" evidence="5">
    <location>
        <begin position="28"/>
        <end position="50"/>
    </location>
</feature>
<evidence type="ECO:0000259" key="6">
    <source>
        <dbReference type="Pfam" id="PF03151"/>
    </source>
</evidence>
<evidence type="ECO:0000256" key="1">
    <source>
        <dbReference type="ARBA" id="ARBA00004141"/>
    </source>
</evidence>
<evidence type="ECO:0000256" key="5">
    <source>
        <dbReference type="SAM" id="Phobius"/>
    </source>
</evidence>
<dbReference type="Pfam" id="PF03151">
    <property type="entry name" value="TPT"/>
    <property type="match status" value="1"/>
</dbReference>
<dbReference type="OrthoDB" id="18894at2759"/>
<proteinExistence type="predicted"/>
<feature type="domain" description="Sugar phosphate transporter" evidence="6">
    <location>
        <begin position="39"/>
        <end position="334"/>
    </location>
</feature>
<protein>
    <recommendedName>
        <fullName evidence="6">Sugar phosphate transporter domain-containing protein</fullName>
    </recommendedName>
</protein>
<feature type="transmembrane region" description="Helical" evidence="5">
    <location>
        <begin position="320"/>
        <end position="344"/>
    </location>
</feature>
<comment type="subcellular location">
    <subcellularLocation>
        <location evidence="1">Membrane</location>
        <topology evidence="1">Multi-pass membrane protein</topology>
    </subcellularLocation>
</comment>
<dbReference type="SUPFAM" id="SSF103481">
    <property type="entry name" value="Multidrug resistance efflux transporter EmrE"/>
    <property type="match status" value="1"/>
</dbReference>
<evidence type="ECO:0000256" key="2">
    <source>
        <dbReference type="ARBA" id="ARBA00022692"/>
    </source>
</evidence>
<dbReference type="InterPro" id="IPR004853">
    <property type="entry name" value="Sugar_P_trans_dom"/>
</dbReference>
<dbReference type="CDD" id="cd21092">
    <property type="entry name" value="TPT_S35C2"/>
    <property type="match status" value="1"/>
</dbReference>
<accession>A0A8S3ZHE7</accession>
<gene>
    <name evidence="7" type="ORF">CUNI_LOCUS14435</name>
</gene>
<dbReference type="AlphaFoldDB" id="A0A8S3ZHE7"/>
<feature type="transmembrane region" description="Helical" evidence="5">
    <location>
        <begin position="188"/>
        <end position="210"/>
    </location>
</feature>
<dbReference type="GO" id="GO:0016020">
    <property type="term" value="C:membrane"/>
    <property type="evidence" value="ECO:0007669"/>
    <property type="project" value="UniProtKB-SubCell"/>
</dbReference>
<keyword evidence="8" id="KW-1185">Reference proteome</keyword>
<name>A0A8S3ZHE7_9EUPU</name>
<comment type="caution">
    <text evidence="7">The sequence shown here is derived from an EMBL/GenBank/DDBJ whole genome shotgun (WGS) entry which is preliminary data.</text>
</comment>
<evidence type="ECO:0000313" key="8">
    <source>
        <dbReference type="Proteomes" id="UP000678393"/>
    </source>
</evidence>
<keyword evidence="2 5" id="KW-0812">Transmembrane</keyword>
<organism evidence="7 8">
    <name type="scientific">Candidula unifasciata</name>
    <dbReference type="NCBI Taxonomy" id="100452"/>
    <lineage>
        <taxon>Eukaryota</taxon>
        <taxon>Metazoa</taxon>
        <taxon>Spiralia</taxon>
        <taxon>Lophotrochozoa</taxon>
        <taxon>Mollusca</taxon>
        <taxon>Gastropoda</taxon>
        <taxon>Heterobranchia</taxon>
        <taxon>Euthyneura</taxon>
        <taxon>Panpulmonata</taxon>
        <taxon>Eupulmonata</taxon>
        <taxon>Stylommatophora</taxon>
        <taxon>Helicina</taxon>
        <taxon>Helicoidea</taxon>
        <taxon>Geomitridae</taxon>
        <taxon>Candidula</taxon>
    </lineage>
</organism>
<dbReference type="Proteomes" id="UP000678393">
    <property type="component" value="Unassembled WGS sequence"/>
</dbReference>
<dbReference type="InterPro" id="IPR050186">
    <property type="entry name" value="TPT_transporter"/>
</dbReference>
<dbReference type="InterPro" id="IPR037185">
    <property type="entry name" value="EmrE-like"/>
</dbReference>
<feature type="transmembrane region" description="Helical" evidence="5">
    <location>
        <begin position="161"/>
        <end position="182"/>
    </location>
</feature>
<evidence type="ECO:0000256" key="3">
    <source>
        <dbReference type="ARBA" id="ARBA00022989"/>
    </source>
</evidence>
<feature type="transmembrane region" description="Helical" evidence="5">
    <location>
        <begin position="259"/>
        <end position="281"/>
    </location>
</feature>
<feature type="transmembrane region" description="Helical" evidence="5">
    <location>
        <begin position="70"/>
        <end position="90"/>
    </location>
</feature>
<keyword evidence="4 5" id="KW-0472">Membrane</keyword>
<reference evidence="7" key="1">
    <citation type="submission" date="2021-04" db="EMBL/GenBank/DDBJ databases">
        <authorList>
            <consortium name="Molecular Ecology Group"/>
        </authorList>
    </citation>
    <scope>NUCLEOTIDE SEQUENCE</scope>
</reference>
<keyword evidence="3 5" id="KW-1133">Transmembrane helix</keyword>
<dbReference type="EMBL" id="CAJHNH020003246">
    <property type="protein sequence ID" value="CAG5128877.1"/>
    <property type="molecule type" value="Genomic_DNA"/>
</dbReference>
<evidence type="ECO:0000313" key="7">
    <source>
        <dbReference type="EMBL" id="CAG5128877.1"/>
    </source>
</evidence>
<feature type="transmembrane region" description="Helical" evidence="5">
    <location>
        <begin position="230"/>
        <end position="247"/>
    </location>
</feature>
<dbReference type="PANTHER" id="PTHR11132">
    <property type="entry name" value="SOLUTE CARRIER FAMILY 35"/>
    <property type="match status" value="1"/>
</dbReference>
<evidence type="ECO:0000256" key="4">
    <source>
        <dbReference type="ARBA" id="ARBA00023136"/>
    </source>
</evidence>
<sequence length="387" mass="44325">MRRLKHRHKHKELQITVKKRDRGIKSSFCSFYFIAGTLKTLTLIFFYYLFSIGLTFYNRHLFMESKLALFATMCHLVIKFVVASLARLLLEYKTKTPRVVLDWNTYIRHVAPAGLASSLDIGLSNWSFEMITVSLYTMSKSTAVVFILFFSLVFRLEKFRWSLVVVVLLIFSGLMMFTYHSTQFNTTGFILVMTASVLAGLRWTLAQVLLQKDQIGLHNPLDMMYHIQPWMMVALLPLCVGVEGLFVSTTELYFRFSDWSALMSNIGAVVFGGCLGFMLELSEYLLLAHTSSLTLSISGVFKESCILALGYLVNHDRLNFFNMLGLVLCLLGITVHVITSALMGRRKLQRKVNRRAASIEILTKRKQVESDDSDSDKVTLFHRDHNR</sequence>